<evidence type="ECO:0000313" key="4">
    <source>
        <dbReference type="EMBL" id="EGG17355.1"/>
    </source>
</evidence>
<dbReference type="PROSITE" id="PS50086">
    <property type="entry name" value="TBC_RABGAP"/>
    <property type="match status" value="1"/>
</dbReference>
<evidence type="ECO:0000256" key="2">
    <source>
        <dbReference type="SAM" id="MobiDB-lite"/>
    </source>
</evidence>
<feature type="region of interest" description="Disordered" evidence="2">
    <location>
        <begin position="1"/>
        <end position="35"/>
    </location>
</feature>
<feature type="region of interest" description="Disordered" evidence="2">
    <location>
        <begin position="496"/>
        <end position="548"/>
    </location>
</feature>
<dbReference type="STRING" id="1054147.F4Q5U6"/>
<organism evidence="4 5">
    <name type="scientific">Cavenderia fasciculata</name>
    <name type="common">Slime mold</name>
    <name type="synonym">Dictyostelium fasciculatum</name>
    <dbReference type="NCBI Taxonomy" id="261658"/>
    <lineage>
        <taxon>Eukaryota</taxon>
        <taxon>Amoebozoa</taxon>
        <taxon>Evosea</taxon>
        <taxon>Eumycetozoa</taxon>
        <taxon>Dictyostelia</taxon>
        <taxon>Acytosteliales</taxon>
        <taxon>Cavenderiaceae</taxon>
        <taxon>Cavenderia</taxon>
    </lineage>
</organism>
<dbReference type="AlphaFoldDB" id="F4Q5U6"/>
<feature type="compositionally biased region" description="Polar residues" evidence="2">
    <location>
        <begin position="163"/>
        <end position="200"/>
    </location>
</feature>
<evidence type="ECO:0000313" key="5">
    <source>
        <dbReference type="Proteomes" id="UP000007797"/>
    </source>
</evidence>
<sequence>MFFPSSSVSIKPPSSSQPSPSSSASTPTTLIVTGHMTPSFDCDVRVKKVPSIAMLNVDNGSSGGGSGANSPRKNKEGSSPSRYSPLSLISPRKKSKNNKDRDKENNRDLVIANNKEKEIIKENNSNSNVSVGSSSKDQSPLISLSPGDSSTGSMSPSSSSPSNNQKYFESMDSMSSITASLSDHQQSISNNPSAQPSPLTSPEEFRNQYKPLPCEPDLLPISSPPPSHHDEDEHNQINQINQNNQNNSNNNSNVEEIISTKKKGIFSGLFSRKKEPKNLNISKSLPQTPLPSSNQQPQQMSKSFDSIKTSGQQQQQQQYHPSLLPPVSLSHYAPISPIPVTSPLKTSILHNRNRGVSSLNNSGQYPRKSSSQIDLGGSGIIGISVSSTPKHQSLIMPANNNIYSPTFLPPHLAYSSQSVATDATWLMIVSNWSEWSEPHFRPLLTKYVYQGIPDRFRPTIWFHLSNMIPQLTTIPACIDLTTKHNLVDKAQILTPLSTPSTVTPTNTPGLKSQNNHQNQNQQNQQNNITSPSSPSSSSPTTTTTNILNASGGSNHHKCFYHSILKHHSEHEEQIDVDIQRSFCEVSGELRDNYSIALANVLRAISLYDPELGYCQGISFVGSIMVQKVQEEETFHILLRLLEGVMRDFYTIGMRGLKLRVYQISKLVQELFPKLHQHLEKIDLDYTIFASPWFLTAFSYHLSEECVERIIDIILLQGVEAFFSVGLAIFQIIQDDLLACADNSQVMEYFRTNAKEKIDPITLMDTAGRIGISSKQLYVFQQQFEREQKPNIPSEFNPDQTPKEKMKDPNWVVKKYKLKERINNLEEDLAVMKHDMHHTVKRYEEEKIQLVRHLQDVTDRESGLLQAEVNYQNSLRDNQDLKSKLQQAEELNRYLAEEMRKMRTQMDNQIWNNNPKKSIQWS</sequence>
<dbReference type="InterPro" id="IPR050302">
    <property type="entry name" value="Rab_GAP_TBC_domain"/>
</dbReference>
<feature type="compositionally biased region" description="Low complexity" evidence="2">
    <location>
        <begin position="143"/>
        <end position="162"/>
    </location>
</feature>
<gene>
    <name evidence="4" type="ORF">DFA_08350</name>
</gene>
<dbReference type="InterPro" id="IPR000195">
    <property type="entry name" value="Rab-GAP-TBC_dom"/>
</dbReference>
<dbReference type="GO" id="GO:0031267">
    <property type="term" value="F:small GTPase binding"/>
    <property type="evidence" value="ECO:0007669"/>
    <property type="project" value="TreeGrafter"/>
</dbReference>
<reference evidence="5" key="1">
    <citation type="journal article" date="2011" name="Genome Res.">
        <title>Phylogeny-wide analysis of social amoeba genomes highlights ancient origins for complex intercellular communication.</title>
        <authorList>
            <person name="Heidel A.J."/>
            <person name="Lawal H.M."/>
            <person name="Felder M."/>
            <person name="Schilde C."/>
            <person name="Helps N.R."/>
            <person name="Tunggal B."/>
            <person name="Rivero F."/>
            <person name="John U."/>
            <person name="Schleicher M."/>
            <person name="Eichinger L."/>
            <person name="Platzer M."/>
            <person name="Noegel A.A."/>
            <person name="Schaap P."/>
            <person name="Gloeckner G."/>
        </authorList>
    </citation>
    <scope>NUCLEOTIDE SEQUENCE [LARGE SCALE GENOMIC DNA]</scope>
    <source>
        <strain evidence="5">SH3</strain>
    </source>
</reference>
<feature type="compositionally biased region" description="Low complexity" evidence="2">
    <location>
        <begin position="1"/>
        <end position="27"/>
    </location>
</feature>
<dbReference type="Gene3D" id="1.10.10.750">
    <property type="entry name" value="Ypt/Rab-GAP domain of gyp1p, domain 1"/>
    <property type="match status" value="1"/>
</dbReference>
<dbReference type="KEGG" id="dfa:DFA_08350"/>
<dbReference type="OrthoDB" id="295078at2759"/>
<feature type="compositionally biased region" description="Low complexity" evidence="2">
    <location>
        <begin position="122"/>
        <end position="135"/>
    </location>
</feature>
<feature type="coiled-coil region" evidence="1">
    <location>
        <begin position="814"/>
        <end position="904"/>
    </location>
</feature>
<dbReference type="RefSeq" id="XP_004355839.1">
    <property type="nucleotide sequence ID" value="XM_004355786.1"/>
</dbReference>
<keyword evidence="5" id="KW-1185">Reference proteome</keyword>
<accession>F4Q5U6</accession>
<feature type="domain" description="Rab-GAP TBC" evidence="3">
    <location>
        <begin position="451"/>
        <end position="717"/>
    </location>
</feature>
<dbReference type="Gene3D" id="1.10.8.270">
    <property type="entry name" value="putative rabgap domain of human tbc1 domain family member 14 like domains"/>
    <property type="match status" value="1"/>
</dbReference>
<dbReference type="Pfam" id="PF00566">
    <property type="entry name" value="RabGAP-TBC"/>
    <property type="match status" value="1"/>
</dbReference>
<protein>
    <submittedName>
        <fullName evidence="4">RabGAP/TBC domain-containing protein</fullName>
    </submittedName>
</protein>
<dbReference type="SUPFAM" id="SSF47923">
    <property type="entry name" value="Ypt/Rab-GAP domain of gyp1p"/>
    <property type="match status" value="2"/>
</dbReference>
<dbReference type="PANTHER" id="PTHR47219">
    <property type="entry name" value="RAB GTPASE-ACTIVATING PROTEIN 1-LIKE"/>
    <property type="match status" value="1"/>
</dbReference>
<feature type="region of interest" description="Disordered" evidence="2">
    <location>
        <begin position="55"/>
        <end position="233"/>
    </location>
</feature>
<dbReference type="OMA" id="ETFHILL"/>
<dbReference type="Proteomes" id="UP000007797">
    <property type="component" value="Unassembled WGS sequence"/>
</dbReference>
<dbReference type="PANTHER" id="PTHR47219:SF9">
    <property type="entry name" value="GTPASE ACTIVATING PROTEIN AND CENTROSOME-ASSOCIATED, ISOFORM B"/>
    <property type="match status" value="1"/>
</dbReference>
<dbReference type="Gene3D" id="1.10.472.80">
    <property type="entry name" value="Ypt/Rab-GAP domain of gyp1p, domain 3"/>
    <property type="match status" value="1"/>
</dbReference>
<feature type="region of interest" description="Disordered" evidence="2">
    <location>
        <begin position="277"/>
        <end position="320"/>
    </location>
</feature>
<dbReference type="EMBL" id="GL883021">
    <property type="protein sequence ID" value="EGG17355.1"/>
    <property type="molecule type" value="Genomic_DNA"/>
</dbReference>
<evidence type="ECO:0000256" key="1">
    <source>
        <dbReference type="SAM" id="Coils"/>
    </source>
</evidence>
<dbReference type="GeneID" id="14869612"/>
<keyword evidence="1" id="KW-0175">Coiled coil</keyword>
<dbReference type="SMART" id="SM00164">
    <property type="entry name" value="TBC"/>
    <property type="match status" value="1"/>
</dbReference>
<feature type="compositionally biased region" description="Polar residues" evidence="2">
    <location>
        <begin position="279"/>
        <end position="311"/>
    </location>
</feature>
<dbReference type="InterPro" id="IPR035969">
    <property type="entry name" value="Rab-GAP_TBC_sf"/>
</dbReference>
<proteinExistence type="predicted"/>
<evidence type="ECO:0000259" key="3">
    <source>
        <dbReference type="PROSITE" id="PS50086"/>
    </source>
</evidence>
<feature type="compositionally biased region" description="Basic and acidic residues" evidence="2">
    <location>
        <begin position="97"/>
        <end position="107"/>
    </location>
</feature>
<name>F4Q5U6_CACFS</name>
<dbReference type="GO" id="GO:0005096">
    <property type="term" value="F:GTPase activator activity"/>
    <property type="evidence" value="ECO:0007669"/>
    <property type="project" value="TreeGrafter"/>
</dbReference>
<feature type="compositionally biased region" description="Low complexity" evidence="2">
    <location>
        <begin position="496"/>
        <end position="545"/>
    </location>
</feature>